<comment type="subcellular location">
    <subcellularLocation>
        <location evidence="1">Cell membrane</location>
        <topology evidence="1">Multi-pass membrane protein</topology>
    </subcellularLocation>
</comment>
<keyword evidence="4 6" id="KW-1133">Transmembrane helix</keyword>
<feature type="transmembrane region" description="Helical" evidence="6">
    <location>
        <begin position="6"/>
        <end position="28"/>
    </location>
</feature>
<proteinExistence type="predicted"/>
<feature type="transmembrane region" description="Helical" evidence="6">
    <location>
        <begin position="350"/>
        <end position="372"/>
    </location>
</feature>
<evidence type="ECO:0000256" key="4">
    <source>
        <dbReference type="ARBA" id="ARBA00022989"/>
    </source>
</evidence>
<accession>A0ABT5TY82</accession>
<dbReference type="CDD" id="cd06580">
    <property type="entry name" value="TM_PBP1_transp_TpRbsC_like"/>
    <property type="match status" value="1"/>
</dbReference>
<feature type="transmembrane region" description="Helical" evidence="6">
    <location>
        <begin position="136"/>
        <end position="158"/>
    </location>
</feature>
<dbReference type="PANTHER" id="PTHR47089">
    <property type="entry name" value="ABC TRANSPORTER, PERMEASE PROTEIN"/>
    <property type="match status" value="1"/>
</dbReference>
<keyword evidence="2" id="KW-1003">Cell membrane</keyword>
<keyword evidence="3 6" id="KW-0812">Transmembrane</keyword>
<protein>
    <submittedName>
        <fullName evidence="7">ABC transporter permease</fullName>
    </submittedName>
</protein>
<comment type="caution">
    <text evidence="7">The sequence shown here is derived from an EMBL/GenBank/DDBJ whole genome shotgun (WGS) entry which is preliminary data.</text>
</comment>
<reference evidence="7" key="1">
    <citation type="submission" date="2023-02" db="EMBL/GenBank/DDBJ databases">
        <title>Georgenia sp.10Sc9-8, isolated from a soil sample collected from the Taklamakan desert.</title>
        <authorList>
            <person name="Liu S."/>
        </authorList>
    </citation>
    <scope>NUCLEOTIDE SEQUENCE</scope>
    <source>
        <strain evidence="7">10Sc9-8</strain>
    </source>
</reference>
<feature type="transmembrane region" description="Helical" evidence="6">
    <location>
        <begin position="270"/>
        <end position="290"/>
    </location>
</feature>
<dbReference type="EMBL" id="JARACI010001002">
    <property type="protein sequence ID" value="MDD9206907.1"/>
    <property type="molecule type" value="Genomic_DNA"/>
</dbReference>
<keyword evidence="8" id="KW-1185">Reference proteome</keyword>
<feature type="transmembrane region" description="Helical" evidence="6">
    <location>
        <begin position="323"/>
        <end position="344"/>
    </location>
</feature>
<sequence>MVREMLSGSWLVTVLAIVVALLIGGVLIAGADARVQATAGYLFARPADFFGAVWDAVYSAYVALFRGAVYDFQAGSFTRAIRPLTESLVFSVPLILTGLGIAVAFRAGLFNIGGQGQIIVGGIVGGYIGFGFDLPVVLHVTLAAIGAALGGAIWGGIAGVLKAKTGANEVIVTIMLNNIAVYLIAYILTTRAFQLPNSSLPKSPPIPADSAAYPLLLGPPFRLHAGFLLAIAATVLVWWLLERSTIGFEIRAVGANANAARTAGMSVERVLIFAMVFAGLLAGLGGSAQVLGTERVLTTGVAASYGFDAITVALLGRSRPWGTFLAGLLFGALKAGGFLMQSTTSTPIDIILVVQSVIVLLIAAPPLVRAIFRLPAPGRPRRTRTAKEAAA</sequence>
<evidence type="ECO:0000313" key="7">
    <source>
        <dbReference type="EMBL" id="MDD9206907.1"/>
    </source>
</evidence>
<evidence type="ECO:0000256" key="3">
    <source>
        <dbReference type="ARBA" id="ARBA00022692"/>
    </source>
</evidence>
<dbReference type="Proteomes" id="UP001165561">
    <property type="component" value="Unassembled WGS sequence"/>
</dbReference>
<dbReference type="InterPro" id="IPR001851">
    <property type="entry name" value="ABC_transp_permease"/>
</dbReference>
<keyword evidence="5 6" id="KW-0472">Membrane</keyword>
<feature type="transmembrane region" description="Helical" evidence="6">
    <location>
        <begin position="223"/>
        <end position="241"/>
    </location>
</feature>
<evidence type="ECO:0000256" key="1">
    <source>
        <dbReference type="ARBA" id="ARBA00004651"/>
    </source>
</evidence>
<feature type="transmembrane region" description="Helical" evidence="6">
    <location>
        <begin position="49"/>
        <end position="68"/>
    </location>
</feature>
<name>A0ABT5TY82_9MICO</name>
<dbReference type="PANTHER" id="PTHR47089:SF1">
    <property type="entry name" value="GUANOSINE ABC TRANSPORTER PERMEASE PROTEIN NUPP"/>
    <property type="match status" value="1"/>
</dbReference>
<feature type="transmembrane region" description="Helical" evidence="6">
    <location>
        <begin position="296"/>
        <end position="316"/>
    </location>
</feature>
<dbReference type="Pfam" id="PF02653">
    <property type="entry name" value="BPD_transp_2"/>
    <property type="match status" value="1"/>
</dbReference>
<organism evidence="7 8">
    <name type="scientific">Georgenia halotolerans</name>
    <dbReference type="NCBI Taxonomy" id="3028317"/>
    <lineage>
        <taxon>Bacteria</taxon>
        <taxon>Bacillati</taxon>
        <taxon>Actinomycetota</taxon>
        <taxon>Actinomycetes</taxon>
        <taxon>Micrococcales</taxon>
        <taxon>Bogoriellaceae</taxon>
        <taxon>Georgenia</taxon>
    </lineage>
</organism>
<feature type="transmembrane region" description="Helical" evidence="6">
    <location>
        <begin position="88"/>
        <end position="105"/>
    </location>
</feature>
<feature type="transmembrane region" description="Helical" evidence="6">
    <location>
        <begin position="170"/>
        <end position="189"/>
    </location>
</feature>
<evidence type="ECO:0000256" key="6">
    <source>
        <dbReference type="SAM" id="Phobius"/>
    </source>
</evidence>
<evidence type="ECO:0000313" key="8">
    <source>
        <dbReference type="Proteomes" id="UP001165561"/>
    </source>
</evidence>
<evidence type="ECO:0000256" key="2">
    <source>
        <dbReference type="ARBA" id="ARBA00022475"/>
    </source>
</evidence>
<evidence type="ECO:0000256" key="5">
    <source>
        <dbReference type="ARBA" id="ARBA00023136"/>
    </source>
</evidence>
<gene>
    <name evidence="7" type="ORF">PU560_10570</name>
</gene>